<evidence type="ECO:0000313" key="1">
    <source>
        <dbReference type="EMBL" id="MDR6554807.1"/>
    </source>
</evidence>
<protein>
    <submittedName>
        <fullName evidence="1">Uncharacterized protein</fullName>
    </submittedName>
</protein>
<accession>A0ABU1P6K3</accession>
<comment type="caution">
    <text evidence="1">The sequence shown here is derived from an EMBL/GenBank/DDBJ whole genome shotgun (WGS) entry which is preliminary data.</text>
</comment>
<reference evidence="1 2" key="1">
    <citation type="submission" date="2023-07" db="EMBL/GenBank/DDBJ databases">
        <title>Sorghum-associated microbial communities from plants grown in Nebraska, USA.</title>
        <authorList>
            <person name="Schachtman D."/>
        </authorList>
    </citation>
    <scope>NUCLEOTIDE SEQUENCE [LARGE SCALE GENOMIC DNA]</scope>
    <source>
        <strain evidence="1 2">CC258</strain>
    </source>
</reference>
<dbReference type="EMBL" id="JAVDSB010000020">
    <property type="protein sequence ID" value="MDR6554807.1"/>
    <property type="molecule type" value="Genomic_DNA"/>
</dbReference>
<keyword evidence="2" id="KW-1185">Reference proteome</keyword>
<name>A0ABU1P6K3_9BACL</name>
<dbReference type="Proteomes" id="UP001267290">
    <property type="component" value="Unassembled WGS sequence"/>
</dbReference>
<sequence>MGAAESSSFFVGLEMCGPAVVFDWDEVVFNPLIFLQGGLFYTTGI</sequence>
<gene>
    <name evidence="1" type="ORF">J2736_006038</name>
</gene>
<proteinExistence type="predicted"/>
<evidence type="ECO:0000313" key="2">
    <source>
        <dbReference type="Proteomes" id="UP001267290"/>
    </source>
</evidence>
<organism evidence="1 2">
    <name type="scientific">Paenibacillus qinlingensis</name>
    <dbReference type="NCBI Taxonomy" id="1837343"/>
    <lineage>
        <taxon>Bacteria</taxon>
        <taxon>Bacillati</taxon>
        <taxon>Bacillota</taxon>
        <taxon>Bacilli</taxon>
        <taxon>Bacillales</taxon>
        <taxon>Paenibacillaceae</taxon>
        <taxon>Paenibacillus</taxon>
    </lineage>
</organism>